<organism evidence="4 5">
    <name type="scientific">Psychrobacter frigidicola</name>
    <dbReference type="NCBI Taxonomy" id="45611"/>
    <lineage>
        <taxon>Bacteria</taxon>
        <taxon>Pseudomonadati</taxon>
        <taxon>Pseudomonadota</taxon>
        <taxon>Gammaproteobacteria</taxon>
        <taxon>Moraxellales</taxon>
        <taxon>Moraxellaceae</taxon>
        <taxon>Psychrobacter</taxon>
    </lineage>
</organism>
<dbReference type="RefSeq" id="WP_147221834.1">
    <property type="nucleotide sequence ID" value="NZ_CAJGYY010000001.1"/>
</dbReference>
<sequence>MLTSDSSNDNALLVFDDVWVHSNRPTTIHVNHTDDNIFKDASKTTVNSASKNLFSNASHSIFNKLTRKTADRTHNQQVTDEQVLIKAASGQLAQGQLTVLTGASGSGKSVLLRVLAGLSPLATGNIWLNVDKNQQQNIHETSAIEWRTQVALLAQHPQLIEGSVLDNLQLPYSLHANQHSSFNIDWHIKQLGFLQRSQAFLQQSAAHLSGGERQLVNTLRLLQLQPQVLLLDEPTAALDAETANNLIQLLMHWLQAEPHRAMLWVTHDTQTILPFANEHWNMQAGTLNG</sequence>
<dbReference type="OrthoDB" id="4408248at2"/>
<proteinExistence type="predicted"/>
<dbReference type="InterPro" id="IPR003439">
    <property type="entry name" value="ABC_transporter-like_ATP-bd"/>
</dbReference>
<dbReference type="Gene3D" id="3.40.50.300">
    <property type="entry name" value="P-loop containing nucleotide triphosphate hydrolases"/>
    <property type="match status" value="1"/>
</dbReference>
<gene>
    <name evidence="4" type="ORF">ES754_02760</name>
</gene>
<dbReference type="Pfam" id="PF00005">
    <property type="entry name" value="ABC_tran"/>
    <property type="match status" value="1"/>
</dbReference>
<evidence type="ECO:0000313" key="5">
    <source>
        <dbReference type="Proteomes" id="UP000321903"/>
    </source>
</evidence>
<dbReference type="GO" id="GO:0016887">
    <property type="term" value="F:ATP hydrolysis activity"/>
    <property type="evidence" value="ECO:0007669"/>
    <property type="project" value="InterPro"/>
</dbReference>
<keyword evidence="1" id="KW-0547">Nucleotide-binding</keyword>
<reference evidence="4 5" key="1">
    <citation type="submission" date="2019-08" db="EMBL/GenBank/DDBJ databases">
        <title>Genome sequence of Psychrobacter frigidicola ACAM304 (type strain).</title>
        <authorList>
            <person name="Bowman J.P."/>
        </authorList>
    </citation>
    <scope>NUCLEOTIDE SEQUENCE [LARGE SCALE GENOMIC DNA]</scope>
    <source>
        <strain evidence="4 5">ACAM 304</strain>
    </source>
</reference>
<dbReference type="AlphaFoldDB" id="A0A5C7A861"/>
<dbReference type="PROSITE" id="PS50893">
    <property type="entry name" value="ABC_TRANSPORTER_2"/>
    <property type="match status" value="1"/>
</dbReference>
<keyword evidence="2 4" id="KW-0067">ATP-binding</keyword>
<evidence type="ECO:0000256" key="2">
    <source>
        <dbReference type="ARBA" id="ARBA00022840"/>
    </source>
</evidence>
<dbReference type="Proteomes" id="UP000321903">
    <property type="component" value="Unassembled WGS sequence"/>
</dbReference>
<evidence type="ECO:0000256" key="1">
    <source>
        <dbReference type="ARBA" id="ARBA00022741"/>
    </source>
</evidence>
<dbReference type="InterPro" id="IPR003593">
    <property type="entry name" value="AAA+_ATPase"/>
</dbReference>
<evidence type="ECO:0000313" key="4">
    <source>
        <dbReference type="EMBL" id="TXD97896.1"/>
    </source>
</evidence>
<dbReference type="PANTHER" id="PTHR43423">
    <property type="entry name" value="ABC TRANSPORTER I FAMILY MEMBER 17"/>
    <property type="match status" value="1"/>
</dbReference>
<dbReference type="PANTHER" id="PTHR43423:SF1">
    <property type="entry name" value="ABC TRANSPORTER I FAMILY MEMBER 17"/>
    <property type="match status" value="1"/>
</dbReference>
<dbReference type="EMBL" id="VORZ01000001">
    <property type="protein sequence ID" value="TXD97896.1"/>
    <property type="molecule type" value="Genomic_DNA"/>
</dbReference>
<protein>
    <submittedName>
        <fullName evidence="4">ATP-binding cassette domain-containing protein</fullName>
    </submittedName>
</protein>
<name>A0A5C7A861_9GAMM</name>
<accession>A0A5C7A861</accession>
<dbReference type="GO" id="GO:0005524">
    <property type="term" value="F:ATP binding"/>
    <property type="evidence" value="ECO:0007669"/>
    <property type="project" value="UniProtKB-KW"/>
</dbReference>
<comment type="caution">
    <text evidence="4">The sequence shown here is derived from an EMBL/GenBank/DDBJ whole genome shotgun (WGS) entry which is preliminary data.</text>
</comment>
<dbReference type="InterPro" id="IPR027417">
    <property type="entry name" value="P-loop_NTPase"/>
</dbReference>
<keyword evidence="5" id="KW-1185">Reference proteome</keyword>
<dbReference type="SUPFAM" id="SSF52540">
    <property type="entry name" value="P-loop containing nucleoside triphosphate hydrolases"/>
    <property type="match status" value="1"/>
</dbReference>
<feature type="domain" description="ABC transporter" evidence="3">
    <location>
        <begin position="67"/>
        <end position="289"/>
    </location>
</feature>
<dbReference type="SMART" id="SM00382">
    <property type="entry name" value="AAA"/>
    <property type="match status" value="1"/>
</dbReference>
<evidence type="ECO:0000259" key="3">
    <source>
        <dbReference type="PROSITE" id="PS50893"/>
    </source>
</evidence>